<dbReference type="RefSeq" id="WP_275595148.1">
    <property type="nucleotide sequence ID" value="NZ_CP102381.1"/>
</dbReference>
<sequence length="226" mass="25701">MKIVSLNIGKRKEQPWRDGTLTAIHKEAVNEKVWLSKTGLEGDEQADLKNHGGLDKAILVLPSNAYMRFEIEHPYGFLGENLTIDDIDEAEICIGDRLQIGSVLLEVTQPRSPCWKLDAQVSEDSKWQARGFLKAYSNSGRVGFYCRVLAEGWLEKGLSVRWLTRNEEDKTYPKISVQSLFLSKLNHSDNQAWQVLQSAVQHPALSTAWIDELQTLLDRHSSQIRK</sequence>
<dbReference type="EMBL" id="CP102381">
    <property type="protein sequence ID" value="WEJ62891.1"/>
    <property type="molecule type" value="Genomic_DNA"/>
</dbReference>
<dbReference type="SUPFAM" id="SSF50800">
    <property type="entry name" value="PK beta-barrel domain-like"/>
    <property type="match status" value="1"/>
</dbReference>
<evidence type="ECO:0000313" key="2">
    <source>
        <dbReference type="EMBL" id="WEJ62891.1"/>
    </source>
</evidence>
<organism evidence="2 3">
    <name type="scientific">Thiomicrorhabdus lithotrophica</name>
    <dbReference type="NCBI Taxonomy" id="2949997"/>
    <lineage>
        <taxon>Bacteria</taxon>
        <taxon>Pseudomonadati</taxon>
        <taxon>Pseudomonadota</taxon>
        <taxon>Gammaproteobacteria</taxon>
        <taxon>Thiotrichales</taxon>
        <taxon>Piscirickettsiaceae</taxon>
        <taxon>Thiomicrorhabdus</taxon>
    </lineage>
</organism>
<name>A0ABY8CA86_9GAMM</name>
<proteinExistence type="predicted"/>
<gene>
    <name evidence="2" type="ORF">NR989_01205</name>
</gene>
<dbReference type="InterPro" id="IPR005302">
    <property type="entry name" value="MoCF_Sase_C"/>
</dbReference>
<dbReference type="PANTHER" id="PTHR30212:SF2">
    <property type="entry name" value="PROTEIN YIIM"/>
    <property type="match status" value="1"/>
</dbReference>
<evidence type="ECO:0000313" key="3">
    <source>
        <dbReference type="Proteomes" id="UP001222275"/>
    </source>
</evidence>
<dbReference type="Proteomes" id="UP001222275">
    <property type="component" value="Chromosome"/>
</dbReference>
<dbReference type="InterPro" id="IPR011037">
    <property type="entry name" value="Pyrv_Knase-like_insert_dom_sf"/>
</dbReference>
<evidence type="ECO:0000259" key="1">
    <source>
        <dbReference type="PROSITE" id="PS51340"/>
    </source>
</evidence>
<reference evidence="2 3" key="1">
    <citation type="submission" date="2022-06" db="EMBL/GenBank/DDBJ databases">
        <title>Thiomicrohabdus sp. nov, an obligately chemolithoautotrophic, sulfur-oxidizing bacterium isolated from beach of Guanyin Mountain. Amoy.</title>
        <authorList>
            <person name="Zhu H."/>
        </authorList>
    </citation>
    <scope>NUCLEOTIDE SEQUENCE [LARGE SCALE GENOMIC DNA]</scope>
    <source>
        <strain evidence="2 3">XGS-01</strain>
    </source>
</reference>
<dbReference type="Gene3D" id="2.40.33.20">
    <property type="entry name" value="PK beta-barrel domain-like"/>
    <property type="match status" value="1"/>
</dbReference>
<dbReference type="InterPro" id="IPR052353">
    <property type="entry name" value="Benzoxazolinone_Detox_Enz"/>
</dbReference>
<dbReference type="Pfam" id="PF03473">
    <property type="entry name" value="MOSC"/>
    <property type="match status" value="1"/>
</dbReference>
<accession>A0ABY8CA86</accession>
<keyword evidence="3" id="KW-1185">Reference proteome</keyword>
<feature type="domain" description="MOSC" evidence="1">
    <location>
        <begin position="27"/>
        <end position="163"/>
    </location>
</feature>
<dbReference type="PANTHER" id="PTHR30212">
    <property type="entry name" value="PROTEIN YIIM"/>
    <property type="match status" value="1"/>
</dbReference>
<dbReference type="PROSITE" id="PS51340">
    <property type="entry name" value="MOSC"/>
    <property type="match status" value="1"/>
</dbReference>
<protein>
    <submittedName>
        <fullName evidence="2">MOSC domain-containing protein</fullName>
    </submittedName>
</protein>